<reference evidence="2" key="2">
    <citation type="submission" date="2020-09" db="EMBL/GenBank/DDBJ databases">
        <authorList>
            <person name="Sun Q."/>
            <person name="Zhou Y."/>
        </authorList>
    </citation>
    <scope>NUCLEOTIDE SEQUENCE</scope>
    <source>
        <strain evidence="2">CGMCC 1.15085</strain>
    </source>
</reference>
<accession>A0A916TKL2</accession>
<evidence type="ECO:0000313" key="3">
    <source>
        <dbReference type="Proteomes" id="UP000636793"/>
    </source>
</evidence>
<protein>
    <recommendedName>
        <fullName evidence="4">SH3 domain-containing protein</fullName>
    </recommendedName>
</protein>
<proteinExistence type="predicted"/>
<comment type="caution">
    <text evidence="2">The sequence shown here is derived from an EMBL/GenBank/DDBJ whole genome shotgun (WGS) entry which is preliminary data.</text>
</comment>
<evidence type="ECO:0000313" key="2">
    <source>
        <dbReference type="EMBL" id="GGB48035.1"/>
    </source>
</evidence>
<name>A0A916TKL2_9MICO</name>
<dbReference type="EMBL" id="BMHI01000009">
    <property type="protein sequence ID" value="GGB48035.1"/>
    <property type="molecule type" value="Genomic_DNA"/>
</dbReference>
<keyword evidence="1" id="KW-0732">Signal</keyword>
<gene>
    <name evidence="2" type="ORF">GCM10011492_44050</name>
</gene>
<reference evidence="2" key="1">
    <citation type="journal article" date="2014" name="Int. J. Syst. Evol. Microbiol.">
        <title>Complete genome sequence of Corynebacterium casei LMG S-19264T (=DSM 44701T), isolated from a smear-ripened cheese.</title>
        <authorList>
            <consortium name="US DOE Joint Genome Institute (JGI-PGF)"/>
            <person name="Walter F."/>
            <person name="Albersmeier A."/>
            <person name="Kalinowski J."/>
            <person name="Ruckert C."/>
        </authorList>
    </citation>
    <scope>NUCLEOTIDE SEQUENCE</scope>
    <source>
        <strain evidence="2">CGMCC 1.15085</strain>
    </source>
</reference>
<dbReference type="Proteomes" id="UP000636793">
    <property type="component" value="Unassembled WGS sequence"/>
</dbReference>
<dbReference type="AlphaFoldDB" id="A0A916TKL2"/>
<feature type="chain" id="PRO_5038080259" description="SH3 domain-containing protein" evidence="1">
    <location>
        <begin position="34"/>
        <end position="162"/>
    </location>
</feature>
<feature type="signal peptide" evidence="1">
    <location>
        <begin position="1"/>
        <end position="33"/>
    </location>
</feature>
<dbReference type="RefSeq" id="WP_188839238.1">
    <property type="nucleotide sequence ID" value="NZ_BMHI01000009.1"/>
</dbReference>
<organism evidence="2 3">
    <name type="scientific">Flexivirga endophytica</name>
    <dbReference type="NCBI Taxonomy" id="1849103"/>
    <lineage>
        <taxon>Bacteria</taxon>
        <taxon>Bacillati</taxon>
        <taxon>Actinomycetota</taxon>
        <taxon>Actinomycetes</taxon>
        <taxon>Micrococcales</taxon>
        <taxon>Dermacoccaceae</taxon>
        <taxon>Flexivirga</taxon>
    </lineage>
</organism>
<evidence type="ECO:0008006" key="4">
    <source>
        <dbReference type="Google" id="ProtNLM"/>
    </source>
</evidence>
<sequence length="162" mass="17307">MEITRSKRLAAIGVALAAVTTVGAVAGTAPAHAAVPPARCGTVNPASATGVHTARTSYVTKYGHTLKIEVRYGNLHGHQYGWARISNANGGHLRKGDRVWLDVTNNSGHTHVGPCGAKNARGTETNIWSTAVRTSNYSSFRIRAAGGIRTSTGWWMNLTTWW</sequence>
<evidence type="ECO:0000256" key="1">
    <source>
        <dbReference type="SAM" id="SignalP"/>
    </source>
</evidence>
<keyword evidence="3" id="KW-1185">Reference proteome</keyword>